<keyword evidence="7" id="KW-1185">Reference proteome</keyword>
<evidence type="ECO:0000313" key="7">
    <source>
        <dbReference type="Proteomes" id="UP000001744"/>
    </source>
</evidence>
<evidence type="ECO:0000256" key="3">
    <source>
        <dbReference type="ARBA" id="ARBA00023242"/>
    </source>
</evidence>
<dbReference type="RefSeq" id="XP_002172650.1">
    <property type="nucleotide sequence ID" value="XM_002172614.2"/>
</dbReference>
<dbReference type="Gene3D" id="1.10.287.3490">
    <property type="match status" value="1"/>
</dbReference>
<dbReference type="OMA" id="SMEEDQF"/>
<proteinExistence type="inferred from homology"/>
<dbReference type="VEuPathDB" id="FungiDB:SJAG_01403"/>
<dbReference type="OrthoDB" id="241648at2759"/>
<evidence type="ECO:0000313" key="6">
    <source>
        <dbReference type="JaponicusDB" id="SJAG_01403"/>
    </source>
</evidence>
<evidence type="ECO:0000256" key="1">
    <source>
        <dbReference type="ARBA" id="ARBA00004123"/>
    </source>
</evidence>
<protein>
    <recommendedName>
        <fullName evidence="4">Mediator of RNA polymerase II transcription subunit 11</fullName>
    </recommendedName>
    <alternativeName>
        <fullName evidence="4">Mediator complex subunit 11</fullName>
    </alternativeName>
</protein>
<dbReference type="STRING" id="402676.B6JXT9"/>
<dbReference type="JaponicusDB" id="SJAG_01403">
    <property type="gene designation" value="med11"/>
</dbReference>
<comment type="subunit">
    <text evidence="4">Component of the Mediator complex.</text>
</comment>
<evidence type="ECO:0000256" key="4">
    <source>
        <dbReference type="RuleBase" id="RU364147"/>
    </source>
</evidence>
<dbReference type="GO" id="GO:0016592">
    <property type="term" value="C:mediator complex"/>
    <property type="evidence" value="ECO:0007669"/>
    <property type="project" value="EnsemblFungi"/>
</dbReference>
<dbReference type="HOGENOM" id="CLU_2147321_0_0_1"/>
<evidence type="ECO:0000313" key="5">
    <source>
        <dbReference type="EMBL" id="EEB06357.1"/>
    </source>
</evidence>
<evidence type="ECO:0000256" key="2">
    <source>
        <dbReference type="ARBA" id="ARBA00008186"/>
    </source>
</evidence>
<dbReference type="GO" id="GO:0003712">
    <property type="term" value="F:transcription coregulator activity"/>
    <property type="evidence" value="ECO:0007669"/>
    <property type="project" value="InterPro"/>
</dbReference>
<dbReference type="EMBL" id="KE651168">
    <property type="protein sequence ID" value="EEB06357.1"/>
    <property type="molecule type" value="Genomic_DNA"/>
</dbReference>
<reference evidence="5 7" key="1">
    <citation type="journal article" date="2011" name="Science">
        <title>Comparative functional genomics of the fission yeasts.</title>
        <authorList>
            <person name="Rhind N."/>
            <person name="Chen Z."/>
            <person name="Yassour M."/>
            <person name="Thompson D.A."/>
            <person name="Haas B.J."/>
            <person name="Habib N."/>
            <person name="Wapinski I."/>
            <person name="Roy S."/>
            <person name="Lin M.F."/>
            <person name="Heiman D.I."/>
            <person name="Young S.K."/>
            <person name="Furuya K."/>
            <person name="Guo Y."/>
            <person name="Pidoux A."/>
            <person name="Chen H.M."/>
            <person name="Robbertse B."/>
            <person name="Goldberg J.M."/>
            <person name="Aoki K."/>
            <person name="Bayne E.H."/>
            <person name="Berlin A.M."/>
            <person name="Desjardins C.A."/>
            <person name="Dobbs E."/>
            <person name="Dukaj L."/>
            <person name="Fan L."/>
            <person name="FitzGerald M.G."/>
            <person name="French C."/>
            <person name="Gujja S."/>
            <person name="Hansen K."/>
            <person name="Keifenheim D."/>
            <person name="Levin J.Z."/>
            <person name="Mosher R.A."/>
            <person name="Mueller C.A."/>
            <person name="Pfiffner J."/>
            <person name="Priest M."/>
            <person name="Russ C."/>
            <person name="Smialowska A."/>
            <person name="Swoboda P."/>
            <person name="Sykes S.M."/>
            <person name="Vaughn M."/>
            <person name="Vengrova S."/>
            <person name="Yoder R."/>
            <person name="Zeng Q."/>
            <person name="Allshire R."/>
            <person name="Baulcombe D."/>
            <person name="Birren B.W."/>
            <person name="Brown W."/>
            <person name="Ekwall K."/>
            <person name="Kellis M."/>
            <person name="Leatherwood J."/>
            <person name="Levin H."/>
            <person name="Margalit H."/>
            <person name="Martienssen R."/>
            <person name="Nieduszynski C.A."/>
            <person name="Spatafora J.W."/>
            <person name="Friedman N."/>
            <person name="Dalgaard J.Z."/>
            <person name="Baumann P."/>
            <person name="Niki H."/>
            <person name="Regev A."/>
            <person name="Nusbaum C."/>
        </authorList>
    </citation>
    <scope>NUCLEOTIDE SEQUENCE [LARGE SCALE GENOMIC DNA]</scope>
    <source>
        <strain evidence="7">yFS275 / FY16936</strain>
    </source>
</reference>
<keyword evidence="4" id="KW-0805">Transcription regulation</keyword>
<comment type="similarity">
    <text evidence="2 4">Belongs to the Mediator complex subunit 11 family.</text>
</comment>
<keyword evidence="4" id="KW-0804">Transcription</keyword>
<dbReference type="GeneID" id="7048150"/>
<dbReference type="GO" id="GO:0006357">
    <property type="term" value="P:regulation of transcription by RNA polymerase II"/>
    <property type="evidence" value="ECO:0007669"/>
    <property type="project" value="InterPro"/>
</dbReference>
<keyword evidence="4" id="KW-0010">Activator</keyword>
<dbReference type="AlphaFoldDB" id="B6JXT9"/>
<comment type="function">
    <text evidence="4">Component of the Mediator complex, a coactivator involved in the regulated transcription of nearly all RNA polymerase II-dependent genes. Mediator functions as a bridge to convey information from gene-specific regulatory proteins to the basal RNA polymerase II transcription machinery. Mediator is recruited to promoters by direct interactions with regulatory proteins and serves as a scaffold for the assembly of a functional pre-initiation complex with RNA polymerase II and the general transcription factors.</text>
</comment>
<dbReference type="Proteomes" id="UP000001744">
    <property type="component" value="Unassembled WGS sequence"/>
</dbReference>
<dbReference type="InterPro" id="IPR019404">
    <property type="entry name" value="Mediator_Med11"/>
</dbReference>
<sequence>MEELFSPSPSPEIDETSELKTIAEIERRIPDILTSASACIEAIKEEKSIEKFQQHARDFFSTVEFVSTGLSRQVLQLEKVETPTTLLPPKKQQMNASLAAQTWEALQDMSHSG</sequence>
<name>B6JXT9_SCHJY</name>
<accession>B6JXT9</accession>
<gene>
    <name evidence="6" type="primary">med11</name>
    <name evidence="4" type="synonym">MED11</name>
    <name evidence="5" type="ORF">SJAG_01403</name>
</gene>
<keyword evidence="3 4" id="KW-0539">Nucleus</keyword>
<comment type="subcellular location">
    <subcellularLocation>
        <location evidence="1 4">Nucleus</location>
    </subcellularLocation>
</comment>
<dbReference type="Pfam" id="PF10280">
    <property type="entry name" value="Med11"/>
    <property type="match status" value="1"/>
</dbReference>
<organism evidence="5 7">
    <name type="scientific">Schizosaccharomyces japonicus (strain yFS275 / FY16936)</name>
    <name type="common">Fission yeast</name>
    <dbReference type="NCBI Taxonomy" id="402676"/>
    <lineage>
        <taxon>Eukaryota</taxon>
        <taxon>Fungi</taxon>
        <taxon>Dikarya</taxon>
        <taxon>Ascomycota</taxon>
        <taxon>Taphrinomycotina</taxon>
        <taxon>Schizosaccharomycetes</taxon>
        <taxon>Schizosaccharomycetales</taxon>
        <taxon>Schizosaccharomycetaceae</taxon>
        <taxon>Schizosaccharomyces</taxon>
    </lineage>
</organism>